<dbReference type="Gene3D" id="3.30.565.10">
    <property type="entry name" value="Histidine kinase-like ATPase, C-terminal domain"/>
    <property type="match status" value="1"/>
</dbReference>
<comment type="caution">
    <text evidence="2">The sequence shown here is derived from an EMBL/GenBank/DDBJ whole genome shotgun (WGS) entry which is preliminary data.</text>
</comment>
<dbReference type="EMBL" id="JAJJMB010008074">
    <property type="protein sequence ID" value="KAI3925640.1"/>
    <property type="molecule type" value="Genomic_DNA"/>
</dbReference>
<dbReference type="InterPro" id="IPR058210">
    <property type="entry name" value="SACS/Nov_dom"/>
</dbReference>
<evidence type="ECO:0000313" key="3">
    <source>
        <dbReference type="Proteomes" id="UP001202328"/>
    </source>
</evidence>
<reference evidence="2" key="1">
    <citation type="submission" date="2022-04" db="EMBL/GenBank/DDBJ databases">
        <title>A functionally conserved STORR gene fusion in Papaver species that diverged 16.8 million years ago.</title>
        <authorList>
            <person name="Catania T."/>
        </authorList>
    </citation>
    <scope>NUCLEOTIDE SEQUENCE</scope>
    <source>
        <strain evidence="2">S-188037</strain>
    </source>
</reference>
<protein>
    <recommendedName>
        <fullName evidence="1">Sacsin/Nov domain-containing protein</fullName>
    </recommendedName>
</protein>
<gene>
    <name evidence="2" type="ORF">MKW98_001494</name>
</gene>
<organism evidence="2 3">
    <name type="scientific">Papaver atlanticum</name>
    <dbReference type="NCBI Taxonomy" id="357466"/>
    <lineage>
        <taxon>Eukaryota</taxon>
        <taxon>Viridiplantae</taxon>
        <taxon>Streptophyta</taxon>
        <taxon>Embryophyta</taxon>
        <taxon>Tracheophyta</taxon>
        <taxon>Spermatophyta</taxon>
        <taxon>Magnoliopsida</taxon>
        <taxon>Ranunculales</taxon>
        <taxon>Papaveraceae</taxon>
        <taxon>Papaveroideae</taxon>
        <taxon>Papaver</taxon>
    </lineage>
</organism>
<dbReference type="AlphaFoldDB" id="A0AAD4SX12"/>
<dbReference type="InterPro" id="IPR052957">
    <property type="entry name" value="Auxin_embryo_med"/>
</dbReference>
<dbReference type="PANTHER" id="PTHR32387:SF3">
    <property type="entry name" value="ATP_DNA BINDING PROTEIN"/>
    <property type="match status" value="1"/>
</dbReference>
<dbReference type="PANTHER" id="PTHR32387">
    <property type="entry name" value="WU:FJ29H11"/>
    <property type="match status" value="1"/>
</dbReference>
<dbReference type="Pfam" id="PF25794">
    <property type="entry name" value="SACS"/>
    <property type="match status" value="1"/>
</dbReference>
<name>A0AAD4SX12_9MAGN</name>
<evidence type="ECO:0000313" key="2">
    <source>
        <dbReference type="EMBL" id="KAI3925640.1"/>
    </source>
</evidence>
<dbReference type="Proteomes" id="UP001202328">
    <property type="component" value="Unassembled WGS sequence"/>
</dbReference>
<keyword evidence="3" id="KW-1185">Reference proteome</keyword>
<proteinExistence type="predicted"/>
<sequence length="646" mass="73186">MRSPKEHIEEIRKVKFSIGAKEPNHLTEDLHQAVKNLSSELYAKDVHFLMEIIQNAEDNEYSDGVKPSLEFVMTTTDITATGAPATLLICNNEMGFSDKNIDSICSVGLSTKKGNRHRGYIGEKGIGFKSVFLVTSQPYIFSNGYQIKFSEDPCPQCNVGYIVPQWVEEHPTLAEIQQVYGSESSLPATIIVLPLKMDKVHPVKQQLSSIHPEVFLFLAKIKKLSVREDNEDPNPNNLYRAQSETEFVSRKNVSAESYTLQLSAAENSTSSGGECSYYMWRQRFPVKQENKVERRMEIEEWVITLAFPNGQRLNSGTSSPGIYAFFPTDMVTSFPFIIQADFVLSSSRETIVMDNKWNQGILDCVPSAFVSAFVSLIKSSVTAPVSTLANMFMFLPTNPSSYPTLNRIKDSIKMKLMDESILPSESSNSKQKFFYKPGEEQGVSLHKFSTHGKYVLNSAFDDKDVYGKILDFLEVQEMENDWYAKCIRGSNLVLGVSDELYIKILSFIFDFWMSLFEHTNIEDVPLLKYIGEDGLVSLLSIAEAKSKQGKKICLSKDSRHISWLVDWNNEFRCSLKYYFLPKSTQEALQEFEKKETVRNWLSSLGVSVFGVFEYADLLFYSIHGAGSKLVITSAHFLYHSLDGDYL</sequence>
<accession>A0AAD4SX12</accession>
<evidence type="ECO:0000259" key="1">
    <source>
        <dbReference type="Pfam" id="PF25794"/>
    </source>
</evidence>
<feature type="domain" description="Sacsin/Nov" evidence="1">
    <location>
        <begin position="28"/>
        <end position="145"/>
    </location>
</feature>
<dbReference type="NCBIfam" id="NF047352">
    <property type="entry name" value="P_loop_sacsin"/>
    <property type="match status" value="1"/>
</dbReference>
<dbReference type="SUPFAM" id="SSF55874">
    <property type="entry name" value="ATPase domain of HSP90 chaperone/DNA topoisomerase II/histidine kinase"/>
    <property type="match status" value="1"/>
</dbReference>
<dbReference type="InterPro" id="IPR036890">
    <property type="entry name" value="HATPase_C_sf"/>
</dbReference>